<dbReference type="InterPro" id="IPR041657">
    <property type="entry name" value="HTH_17"/>
</dbReference>
<protein>
    <submittedName>
        <fullName evidence="2">Excisionase family DNA-binding protein</fullName>
    </submittedName>
</protein>
<proteinExistence type="predicted"/>
<evidence type="ECO:0000313" key="2">
    <source>
        <dbReference type="EMBL" id="MBM6940175.1"/>
    </source>
</evidence>
<organism evidence="2 3">
    <name type="scientific">Limosilactobacillus coleohominis</name>
    <dbReference type="NCBI Taxonomy" id="181675"/>
    <lineage>
        <taxon>Bacteria</taxon>
        <taxon>Bacillati</taxon>
        <taxon>Bacillota</taxon>
        <taxon>Bacilli</taxon>
        <taxon>Lactobacillales</taxon>
        <taxon>Lactobacillaceae</taxon>
        <taxon>Limosilactobacillus</taxon>
    </lineage>
</organism>
<gene>
    <name evidence="2" type="ORF">H5975_01510</name>
</gene>
<dbReference type="NCBIfam" id="TIGR01764">
    <property type="entry name" value="excise"/>
    <property type="match status" value="1"/>
</dbReference>
<keyword evidence="3" id="KW-1185">Reference proteome</keyword>
<dbReference type="SUPFAM" id="SSF46955">
    <property type="entry name" value="Putative DNA-binding domain"/>
    <property type="match status" value="1"/>
</dbReference>
<dbReference type="RefSeq" id="WP_204784583.1">
    <property type="nucleotide sequence ID" value="NZ_JACJKU010000007.1"/>
</dbReference>
<dbReference type="InterPro" id="IPR009061">
    <property type="entry name" value="DNA-bd_dom_put_sf"/>
</dbReference>
<sequence length="90" mass="10290">MESIKTEISLPKPIQDAIIKSVYDTAAKAQASVSQVNVPLYLDKKQTCKYLGISNHTLNEWLADDLIPFKRVGKVYRFNRNELDKFMATK</sequence>
<accession>A0ABS2GY33</accession>
<evidence type="ECO:0000313" key="3">
    <source>
        <dbReference type="Proteomes" id="UP000785625"/>
    </source>
</evidence>
<comment type="caution">
    <text evidence="2">The sequence shown here is derived from an EMBL/GenBank/DDBJ whole genome shotgun (WGS) entry which is preliminary data.</text>
</comment>
<dbReference type="InterPro" id="IPR010093">
    <property type="entry name" value="SinI_DNA-bd"/>
</dbReference>
<dbReference type="EMBL" id="JACJKU010000007">
    <property type="protein sequence ID" value="MBM6940175.1"/>
    <property type="molecule type" value="Genomic_DNA"/>
</dbReference>
<dbReference type="GO" id="GO:0003677">
    <property type="term" value="F:DNA binding"/>
    <property type="evidence" value="ECO:0007669"/>
    <property type="project" value="UniProtKB-KW"/>
</dbReference>
<feature type="domain" description="Helix-turn-helix" evidence="1">
    <location>
        <begin position="41"/>
        <end position="89"/>
    </location>
</feature>
<reference evidence="2 3" key="1">
    <citation type="journal article" date="2021" name="Sci. Rep.">
        <title>The distribution of antibiotic resistance genes in chicken gut microbiota commensals.</title>
        <authorList>
            <person name="Juricova H."/>
            <person name="Matiasovicova J."/>
            <person name="Kubasova T."/>
            <person name="Cejkova D."/>
            <person name="Rychlik I."/>
        </authorList>
    </citation>
    <scope>NUCLEOTIDE SEQUENCE [LARGE SCALE GENOMIC DNA]</scope>
    <source>
        <strain evidence="2 3">An574</strain>
    </source>
</reference>
<keyword evidence="2" id="KW-0238">DNA-binding</keyword>
<dbReference type="Proteomes" id="UP000785625">
    <property type="component" value="Unassembled WGS sequence"/>
</dbReference>
<evidence type="ECO:0000259" key="1">
    <source>
        <dbReference type="Pfam" id="PF12728"/>
    </source>
</evidence>
<dbReference type="Pfam" id="PF12728">
    <property type="entry name" value="HTH_17"/>
    <property type="match status" value="1"/>
</dbReference>
<name>A0ABS2GY33_9LACO</name>